<gene>
    <name evidence="2" type="ORF">TIFTF001_005691</name>
</gene>
<dbReference type="AlphaFoldDB" id="A0AA88CXV7"/>
<organism evidence="2 3">
    <name type="scientific">Ficus carica</name>
    <name type="common">Common fig</name>
    <dbReference type="NCBI Taxonomy" id="3494"/>
    <lineage>
        <taxon>Eukaryota</taxon>
        <taxon>Viridiplantae</taxon>
        <taxon>Streptophyta</taxon>
        <taxon>Embryophyta</taxon>
        <taxon>Tracheophyta</taxon>
        <taxon>Spermatophyta</taxon>
        <taxon>Magnoliopsida</taxon>
        <taxon>eudicotyledons</taxon>
        <taxon>Gunneridae</taxon>
        <taxon>Pentapetalae</taxon>
        <taxon>rosids</taxon>
        <taxon>fabids</taxon>
        <taxon>Rosales</taxon>
        <taxon>Moraceae</taxon>
        <taxon>Ficeae</taxon>
        <taxon>Ficus</taxon>
    </lineage>
</organism>
<proteinExistence type="predicted"/>
<name>A0AA88CXV7_FICCA</name>
<evidence type="ECO:0000313" key="3">
    <source>
        <dbReference type="Proteomes" id="UP001187192"/>
    </source>
</evidence>
<dbReference type="EMBL" id="BTGU01000005">
    <property type="protein sequence ID" value="GMN35995.1"/>
    <property type="molecule type" value="Genomic_DNA"/>
</dbReference>
<dbReference type="Proteomes" id="UP001187192">
    <property type="component" value="Unassembled WGS sequence"/>
</dbReference>
<keyword evidence="3" id="KW-1185">Reference proteome</keyword>
<feature type="compositionally biased region" description="Basic residues" evidence="1">
    <location>
        <begin position="29"/>
        <end position="46"/>
    </location>
</feature>
<dbReference type="Gramene" id="FCD_00003719-RA">
    <property type="protein sequence ID" value="FCD_00003719-RA:cds"/>
    <property type="gene ID" value="FCD_00003719"/>
</dbReference>
<protein>
    <submittedName>
        <fullName evidence="2">Uncharacterized protein</fullName>
    </submittedName>
</protein>
<accession>A0AA88CXV7</accession>
<evidence type="ECO:0000256" key="1">
    <source>
        <dbReference type="SAM" id="MobiDB-lite"/>
    </source>
</evidence>
<feature type="region of interest" description="Disordered" evidence="1">
    <location>
        <begin position="1"/>
        <end position="46"/>
    </location>
</feature>
<evidence type="ECO:0000313" key="2">
    <source>
        <dbReference type="EMBL" id="GMN35995.1"/>
    </source>
</evidence>
<sequence length="46" mass="5404">MRSVYRRQAKKCPAVPRRAQSLGATGRPKQARQRKWCMKFSRSRIA</sequence>
<reference evidence="2" key="1">
    <citation type="submission" date="2023-07" db="EMBL/GenBank/DDBJ databases">
        <title>draft genome sequence of fig (Ficus carica).</title>
        <authorList>
            <person name="Takahashi T."/>
            <person name="Nishimura K."/>
        </authorList>
    </citation>
    <scope>NUCLEOTIDE SEQUENCE</scope>
</reference>
<feature type="compositionally biased region" description="Basic residues" evidence="1">
    <location>
        <begin position="1"/>
        <end position="10"/>
    </location>
</feature>
<comment type="caution">
    <text evidence="2">The sequence shown here is derived from an EMBL/GenBank/DDBJ whole genome shotgun (WGS) entry which is preliminary data.</text>
</comment>